<accession>A0A6J7M6J0</accession>
<keyword evidence="1" id="KW-1133">Transmembrane helix</keyword>
<keyword evidence="1" id="KW-0812">Transmembrane</keyword>
<sequence>MGSLSHGAHMGVYTRQTNAVGAWLVLGAVILIALVLWLVGRRSKS</sequence>
<protein>
    <submittedName>
        <fullName evidence="2">Unannotated protein</fullName>
    </submittedName>
</protein>
<organism evidence="2">
    <name type="scientific">freshwater metagenome</name>
    <dbReference type="NCBI Taxonomy" id="449393"/>
    <lineage>
        <taxon>unclassified sequences</taxon>
        <taxon>metagenomes</taxon>
        <taxon>ecological metagenomes</taxon>
    </lineage>
</organism>
<evidence type="ECO:0000313" key="2">
    <source>
        <dbReference type="EMBL" id="CAB4975415.1"/>
    </source>
</evidence>
<dbReference type="AlphaFoldDB" id="A0A6J7M6J0"/>
<dbReference type="EMBL" id="CAFBNE010000258">
    <property type="protein sequence ID" value="CAB4975415.1"/>
    <property type="molecule type" value="Genomic_DNA"/>
</dbReference>
<name>A0A6J7M6J0_9ZZZZ</name>
<reference evidence="2" key="1">
    <citation type="submission" date="2020-05" db="EMBL/GenBank/DDBJ databases">
        <authorList>
            <person name="Chiriac C."/>
            <person name="Salcher M."/>
            <person name="Ghai R."/>
            <person name="Kavagutti S V."/>
        </authorList>
    </citation>
    <scope>NUCLEOTIDE SEQUENCE</scope>
</reference>
<evidence type="ECO:0000256" key="1">
    <source>
        <dbReference type="SAM" id="Phobius"/>
    </source>
</evidence>
<keyword evidence="1" id="KW-0472">Membrane</keyword>
<gene>
    <name evidence="2" type="ORF">UFOPK3772_03664</name>
</gene>
<proteinExistence type="predicted"/>
<feature type="transmembrane region" description="Helical" evidence="1">
    <location>
        <begin position="20"/>
        <end position="39"/>
    </location>
</feature>